<evidence type="ECO:0000256" key="4">
    <source>
        <dbReference type="PROSITE-ProRule" id="PRU00335"/>
    </source>
</evidence>
<evidence type="ECO:0000256" key="2">
    <source>
        <dbReference type="ARBA" id="ARBA00023125"/>
    </source>
</evidence>
<evidence type="ECO:0000256" key="3">
    <source>
        <dbReference type="ARBA" id="ARBA00023163"/>
    </source>
</evidence>
<keyword evidence="1" id="KW-0805">Transcription regulation</keyword>
<dbReference type="PRINTS" id="PR00455">
    <property type="entry name" value="HTHTETR"/>
</dbReference>
<keyword evidence="2 4" id="KW-0238">DNA-binding</keyword>
<protein>
    <recommendedName>
        <fullName evidence="5">HTH tetR-type domain-containing protein</fullName>
    </recommendedName>
</protein>
<proteinExistence type="predicted"/>
<dbReference type="SUPFAM" id="SSF48498">
    <property type="entry name" value="Tetracyclin repressor-like, C-terminal domain"/>
    <property type="match status" value="1"/>
</dbReference>
<dbReference type="PANTHER" id="PTHR47506">
    <property type="entry name" value="TRANSCRIPTIONAL REGULATORY PROTEIN"/>
    <property type="match status" value="1"/>
</dbReference>
<dbReference type="InterPro" id="IPR036271">
    <property type="entry name" value="Tet_transcr_reg_TetR-rel_C_sf"/>
</dbReference>
<name>A0A366KLG9_9SPHI</name>
<dbReference type="Gene3D" id="1.10.357.10">
    <property type="entry name" value="Tetracycline Repressor, domain 2"/>
    <property type="match status" value="1"/>
</dbReference>
<feature type="domain" description="HTH tetR-type" evidence="5">
    <location>
        <begin position="1"/>
        <end position="61"/>
    </location>
</feature>
<dbReference type="EMBL" id="QNQU01000035">
    <property type="protein sequence ID" value="RBQ02547.1"/>
    <property type="molecule type" value="Genomic_DNA"/>
</dbReference>
<dbReference type="PROSITE" id="PS50977">
    <property type="entry name" value="HTH_TETR_2"/>
    <property type="match status" value="1"/>
</dbReference>
<gene>
    <name evidence="6" type="ORF">DRW42_26385</name>
</gene>
<feature type="DNA-binding region" description="H-T-H motif" evidence="4">
    <location>
        <begin position="24"/>
        <end position="43"/>
    </location>
</feature>
<reference evidence="6 7" key="1">
    <citation type="submission" date="2018-07" db="EMBL/GenBank/DDBJ databases">
        <title>A draft genome of a endophytic bacteria, a new species of Pedobacter.</title>
        <authorList>
            <person name="Zhang Z.D."/>
            <person name="Chen Z.J."/>
        </authorList>
    </citation>
    <scope>NUCLEOTIDE SEQUENCE [LARGE SCALE GENOMIC DNA]</scope>
    <source>
        <strain evidence="6 7">RS10</strain>
    </source>
</reference>
<keyword evidence="7" id="KW-1185">Reference proteome</keyword>
<dbReference type="SUPFAM" id="SSF46689">
    <property type="entry name" value="Homeodomain-like"/>
    <property type="match status" value="1"/>
</dbReference>
<evidence type="ECO:0000313" key="6">
    <source>
        <dbReference type="EMBL" id="RBQ02547.1"/>
    </source>
</evidence>
<dbReference type="InterPro" id="IPR001647">
    <property type="entry name" value="HTH_TetR"/>
</dbReference>
<evidence type="ECO:0000259" key="5">
    <source>
        <dbReference type="PROSITE" id="PS50977"/>
    </source>
</evidence>
<dbReference type="RefSeq" id="WP_113951861.1">
    <property type="nucleotide sequence ID" value="NZ_QNQU01000035.1"/>
</dbReference>
<sequence>MDQKEKILSAGLDLFSTRSYHQTGIREITKVVGMPTGSFHYYFKNKEDFSVEVLNHFFKTEILPSFSIINNDATLNPKQKIIAYFSSRIERYNTLSSPNEMWSCIMGNLGQDVAAQSEIIAAQLQKLTTEHLVKGLEKLIEHGQKDGSVKSPIAPKVLAPMIFNAYEGSLIQRKIERSDEALQLFLNFLDCLL</sequence>
<dbReference type="OrthoDB" id="9787680at2"/>
<dbReference type="GO" id="GO:0003677">
    <property type="term" value="F:DNA binding"/>
    <property type="evidence" value="ECO:0007669"/>
    <property type="project" value="UniProtKB-UniRule"/>
</dbReference>
<dbReference type="AlphaFoldDB" id="A0A366KLG9"/>
<dbReference type="Pfam" id="PF00440">
    <property type="entry name" value="TetR_N"/>
    <property type="match status" value="1"/>
</dbReference>
<accession>A0A366KLG9</accession>
<dbReference type="PANTHER" id="PTHR47506:SF6">
    <property type="entry name" value="HTH-TYPE TRANSCRIPTIONAL REPRESSOR NEMR"/>
    <property type="match status" value="1"/>
</dbReference>
<evidence type="ECO:0000313" key="7">
    <source>
        <dbReference type="Proteomes" id="UP000252081"/>
    </source>
</evidence>
<keyword evidence="3" id="KW-0804">Transcription</keyword>
<comment type="caution">
    <text evidence="6">The sequence shown here is derived from an EMBL/GenBank/DDBJ whole genome shotgun (WGS) entry which is preliminary data.</text>
</comment>
<dbReference type="Proteomes" id="UP000252081">
    <property type="component" value="Unassembled WGS sequence"/>
</dbReference>
<dbReference type="InterPro" id="IPR009057">
    <property type="entry name" value="Homeodomain-like_sf"/>
</dbReference>
<organism evidence="6 7">
    <name type="scientific">Pedobacter miscanthi</name>
    <dbReference type="NCBI Taxonomy" id="2259170"/>
    <lineage>
        <taxon>Bacteria</taxon>
        <taxon>Pseudomonadati</taxon>
        <taxon>Bacteroidota</taxon>
        <taxon>Sphingobacteriia</taxon>
        <taxon>Sphingobacteriales</taxon>
        <taxon>Sphingobacteriaceae</taxon>
        <taxon>Pedobacter</taxon>
    </lineage>
</organism>
<evidence type="ECO:0000256" key="1">
    <source>
        <dbReference type="ARBA" id="ARBA00023015"/>
    </source>
</evidence>